<dbReference type="PROSITE" id="PS50026">
    <property type="entry name" value="EGF_3"/>
    <property type="match status" value="1"/>
</dbReference>
<evidence type="ECO:0000313" key="6">
    <source>
        <dbReference type="WBParaSite" id="PSAMB.scaffold7546size7470.g30211.t1"/>
    </source>
</evidence>
<feature type="region of interest" description="Disordered" evidence="2">
    <location>
        <begin position="22"/>
        <end position="41"/>
    </location>
</feature>
<keyword evidence="3" id="KW-0732">Signal</keyword>
<evidence type="ECO:0000313" key="5">
    <source>
        <dbReference type="Proteomes" id="UP000887566"/>
    </source>
</evidence>
<feature type="signal peptide" evidence="3">
    <location>
        <begin position="1"/>
        <end position="16"/>
    </location>
</feature>
<name>A0A914XAN9_9BILA</name>
<feature type="disulfide bond" evidence="1">
    <location>
        <begin position="80"/>
        <end position="89"/>
    </location>
</feature>
<evidence type="ECO:0000256" key="3">
    <source>
        <dbReference type="SAM" id="SignalP"/>
    </source>
</evidence>
<dbReference type="PROSITE" id="PS01186">
    <property type="entry name" value="EGF_2"/>
    <property type="match status" value="1"/>
</dbReference>
<feature type="chain" id="PRO_5037746883" evidence="3">
    <location>
        <begin position="17"/>
        <end position="167"/>
    </location>
</feature>
<dbReference type="InterPro" id="IPR000742">
    <property type="entry name" value="EGF"/>
</dbReference>
<evidence type="ECO:0000256" key="2">
    <source>
        <dbReference type="SAM" id="MobiDB-lite"/>
    </source>
</evidence>
<keyword evidence="5" id="KW-1185">Reference proteome</keyword>
<dbReference type="AlphaFoldDB" id="A0A914XAN9"/>
<sequence>MQITFALLFCLACALARPQHSKRHRRHQEHTMNEKSQFNNDNSGNAVEHFIPIETCDVSSPCSDHGVCIFIKKGVARCHCEEGYFGARCEIGKRLPKSSGVFYRRNGATGCPLKQFCMPDDVQCFFKDCPGTKGHCIPEPNLSSVPPKKQDHGIGMAATLHDSAEDK</sequence>
<comment type="caution">
    <text evidence="1">Lacks conserved residue(s) required for the propagation of feature annotation.</text>
</comment>
<protein>
    <submittedName>
        <fullName evidence="6">EGF-like domain-containing protein</fullName>
    </submittedName>
</protein>
<dbReference type="SMART" id="SM00181">
    <property type="entry name" value="EGF"/>
    <property type="match status" value="1"/>
</dbReference>
<dbReference type="WBParaSite" id="PSAMB.scaffold7546size7470.g30211.t1">
    <property type="protein sequence ID" value="PSAMB.scaffold7546size7470.g30211.t1"/>
    <property type="gene ID" value="PSAMB.scaffold7546size7470.g30211"/>
</dbReference>
<dbReference type="Proteomes" id="UP000887566">
    <property type="component" value="Unplaced"/>
</dbReference>
<organism evidence="5 6">
    <name type="scientific">Plectus sambesii</name>
    <dbReference type="NCBI Taxonomy" id="2011161"/>
    <lineage>
        <taxon>Eukaryota</taxon>
        <taxon>Metazoa</taxon>
        <taxon>Ecdysozoa</taxon>
        <taxon>Nematoda</taxon>
        <taxon>Chromadorea</taxon>
        <taxon>Plectida</taxon>
        <taxon>Plectina</taxon>
        <taxon>Plectoidea</taxon>
        <taxon>Plectidae</taxon>
        <taxon>Plectus</taxon>
    </lineage>
</organism>
<proteinExistence type="predicted"/>
<evidence type="ECO:0000256" key="1">
    <source>
        <dbReference type="PROSITE-ProRule" id="PRU00076"/>
    </source>
</evidence>
<dbReference type="Pfam" id="PF00008">
    <property type="entry name" value="EGF"/>
    <property type="match status" value="1"/>
</dbReference>
<dbReference type="SUPFAM" id="SSF57196">
    <property type="entry name" value="EGF/Laminin"/>
    <property type="match status" value="1"/>
</dbReference>
<dbReference type="Gene3D" id="2.10.25.10">
    <property type="entry name" value="Laminin"/>
    <property type="match status" value="1"/>
</dbReference>
<evidence type="ECO:0000259" key="4">
    <source>
        <dbReference type="PROSITE" id="PS50026"/>
    </source>
</evidence>
<keyword evidence="1" id="KW-0245">EGF-like domain</keyword>
<dbReference type="PROSITE" id="PS00022">
    <property type="entry name" value="EGF_1"/>
    <property type="match status" value="1"/>
</dbReference>
<feature type="domain" description="EGF-like" evidence="4">
    <location>
        <begin position="52"/>
        <end position="90"/>
    </location>
</feature>
<accession>A0A914XAN9</accession>
<reference evidence="6" key="1">
    <citation type="submission" date="2022-11" db="UniProtKB">
        <authorList>
            <consortium name="WormBaseParasite"/>
        </authorList>
    </citation>
    <scope>IDENTIFICATION</scope>
</reference>
<keyword evidence="1" id="KW-1015">Disulfide bond</keyword>